<dbReference type="GO" id="GO:0016491">
    <property type="term" value="F:oxidoreductase activity"/>
    <property type="evidence" value="ECO:0007669"/>
    <property type="project" value="UniProtKB-KW"/>
</dbReference>
<organism evidence="4 5">
    <name type="scientific">Engelhardtia mirabilis</name>
    <dbReference type="NCBI Taxonomy" id="2528011"/>
    <lineage>
        <taxon>Bacteria</taxon>
        <taxon>Pseudomonadati</taxon>
        <taxon>Planctomycetota</taxon>
        <taxon>Planctomycetia</taxon>
        <taxon>Planctomycetia incertae sedis</taxon>
        <taxon>Engelhardtia</taxon>
    </lineage>
</organism>
<dbReference type="AlphaFoldDB" id="A0A518BHB0"/>
<dbReference type="InterPro" id="IPR013766">
    <property type="entry name" value="Thioredoxin_domain"/>
</dbReference>
<dbReference type="PANTHER" id="PTHR15337">
    <property type="entry name" value="ANTERIOR GRADIENT PROTEIN-RELATED"/>
    <property type="match status" value="1"/>
</dbReference>
<dbReference type="SUPFAM" id="SSF52833">
    <property type="entry name" value="Thioredoxin-like"/>
    <property type="match status" value="1"/>
</dbReference>
<evidence type="ECO:0000256" key="2">
    <source>
        <dbReference type="SAM" id="SignalP"/>
    </source>
</evidence>
<proteinExistence type="predicted"/>
<name>A0A518BHB0_9BACT</name>
<evidence type="ECO:0000313" key="5">
    <source>
        <dbReference type="Proteomes" id="UP000316921"/>
    </source>
</evidence>
<dbReference type="PROSITE" id="PS51352">
    <property type="entry name" value="THIOREDOXIN_2"/>
    <property type="match status" value="1"/>
</dbReference>
<sequence length="348" mass="37368" precursor="true">MRLNLGVVALAIAPSLAIAGQEPAAESPWYADFDVAAAAAKEQGKDLFVDFTGSDWCGWCIKLDGEVFEHEEFLAPAQEQFVLLKLDFPNSEEVKAKVPNPDRNDELSKLYGIRGFPTVLLMTADGTAYASTGYRDGGPEKYVEHLTEIRAEGRAAMAKVDTVIKAFEDAQPDKKAEALEGVFALLAELDGDSPFVSRVTPIVRQAFTIDAANEAGLKLRALSALLEAGVYDDEIKGIAIELDPRNAEGLIEKALVAQMRSVASQDAALAFVESIAVLDGLELHDAEDAFMLYGNAASWGSRFGEDAEAAAKYARKALAIGNEDPGYAGFIDALREIAGDEVEVESQS</sequence>
<gene>
    <name evidence="4" type="primary">dsbH</name>
    <name evidence="4" type="ORF">Pla133_14410</name>
</gene>
<dbReference type="EMBL" id="CP036287">
    <property type="protein sequence ID" value="QDU66371.1"/>
    <property type="molecule type" value="Genomic_DNA"/>
</dbReference>
<keyword evidence="4" id="KW-0560">Oxidoreductase</keyword>
<protein>
    <submittedName>
        <fullName evidence="4">Disulfide bond reductase DsbH</fullName>
        <ecNumber evidence="4">1.8.-.-</ecNumber>
    </submittedName>
</protein>
<dbReference type="EC" id="1.8.-.-" evidence="4"/>
<dbReference type="KEGG" id="pbap:Pla133_14410"/>
<dbReference type="Pfam" id="PF13899">
    <property type="entry name" value="Thioredoxin_7"/>
    <property type="match status" value="1"/>
</dbReference>
<dbReference type="Proteomes" id="UP000316921">
    <property type="component" value="Chromosome"/>
</dbReference>
<dbReference type="Gene3D" id="3.40.30.10">
    <property type="entry name" value="Glutaredoxin"/>
    <property type="match status" value="1"/>
</dbReference>
<keyword evidence="1 2" id="KW-0732">Signal</keyword>
<feature type="signal peptide" evidence="2">
    <location>
        <begin position="1"/>
        <end position="19"/>
    </location>
</feature>
<evidence type="ECO:0000313" key="4">
    <source>
        <dbReference type="EMBL" id="QDU66371.1"/>
    </source>
</evidence>
<reference evidence="4 5" key="1">
    <citation type="submission" date="2019-02" db="EMBL/GenBank/DDBJ databases">
        <title>Deep-cultivation of Planctomycetes and their phenomic and genomic characterization uncovers novel biology.</title>
        <authorList>
            <person name="Wiegand S."/>
            <person name="Jogler M."/>
            <person name="Boedeker C."/>
            <person name="Pinto D."/>
            <person name="Vollmers J."/>
            <person name="Rivas-Marin E."/>
            <person name="Kohn T."/>
            <person name="Peeters S.H."/>
            <person name="Heuer A."/>
            <person name="Rast P."/>
            <person name="Oberbeckmann S."/>
            <person name="Bunk B."/>
            <person name="Jeske O."/>
            <person name="Meyerdierks A."/>
            <person name="Storesund J.E."/>
            <person name="Kallscheuer N."/>
            <person name="Luecker S."/>
            <person name="Lage O.M."/>
            <person name="Pohl T."/>
            <person name="Merkel B.J."/>
            <person name="Hornburger P."/>
            <person name="Mueller R.-W."/>
            <person name="Bruemmer F."/>
            <person name="Labrenz M."/>
            <person name="Spormann A.M."/>
            <person name="Op den Camp H."/>
            <person name="Overmann J."/>
            <person name="Amann R."/>
            <person name="Jetten M.S.M."/>
            <person name="Mascher T."/>
            <person name="Medema M.H."/>
            <person name="Devos D.P."/>
            <person name="Kaster A.-K."/>
            <person name="Ovreas L."/>
            <person name="Rohde M."/>
            <person name="Galperin M.Y."/>
            <person name="Jogler C."/>
        </authorList>
    </citation>
    <scope>NUCLEOTIDE SEQUENCE [LARGE SCALE GENOMIC DNA]</scope>
    <source>
        <strain evidence="4 5">Pla133</strain>
    </source>
</reference>
<dbReference type="InterPro" id="IPR051099">
    <property type="entry name" value="AGR/TXD"/>
</dbReference>
<dbReference type="RefSeq" id="WP_145064114.1">
    <property type="nucleotide sequence ID" value="NZ_CP036287.1"/>
</dbReference>
<accession>A0A518BHB0</accession>
<dbReference type="InterPro" id="IPR036249">
    <property type="entry name" value="Thioredoxin-like_sf"/>
</dbReference>
<evidence type="ECO:0000259" key="3">
    <source>
        <dbReference type="PROSITE" id="PS51352"/>
    </source>
</evidence>
<feature type="chain" id="PRO_5022072475" evidence="2">
    <location>
        <begin position="20"/>
        <end position="348"/>
    </location>
</feature>
<keyword evidence="5" id="KW-1185">Reference proteome</keyword>
<feature type="domain" description="Thioredoxin" evidence="3">
    <location>
        <begin position="16"/>
        <end position="151"/>
    </location>
</feature>
<evidence type="ECO:0000256" key="1">
    <source>
        <dbReference type="ARBA" id="ARBA00022729"/>
    </source>
</evidence>
<dbReference type="PANTHER" id="PTHR15337:SF11">
    <property type="entry name" value="THIOREDOXIN DOMAIN-CONTAINING PROTEIN"/>
    <property type="match status" value="1"/>
</dbReference>